<dbReference type="InterPro" id="IPR026881">
    <property type="entry name" value="WYL_dom"/>
</dbReference>
<accession>A0A062U2G7</accession>
<dbReference type="InterPro" id="IPR036388">
    <property type="entry name" value="WH-like_DNA-bd_sf"/>
</dbReference>
<dbReference type="EMBL" id="AWFF01000065">
    <property type="protein sequence ID" value="KCZ52482.1"/>
    <property type="molecule type" value="Genomic_DNA"/>
</dbReference>
<sequence length="241" mass="27698">MRRTERLFQIIQILRRKSRPVTGQELAEELEISLRTLYRDMAELIAQRVPIRGEAGTGYVLESGYDMPPLMLTTDELEAAVLGARWVAARGDARLVRGAEDLIAKLSTAVPLELQPVIVDSGLLPVSFRKRPEDSFDVALVREAIRTQRKMDLGYADEAGNVTRRTVWPFLIVYADDIRMMCAWCELRQGFRHFRTDRVKQIEMLEGRFPERVARLRKDWEAERAEQRRKAASPPDSDASR</sequence>
<evidence type="ECO:0000259" key="2">
    <source>
        <dbReference type="Pfam" id="PF08279"/>
    </source>
</evidence>
<keyword evidence="5" id="KW-1185">Reference proteome</keyword>
<reference evidence="4 5" key="1">
    <citation type="journal article" date="2014" name="Antonie Van Leeuwenhoek">
        <title>Hyphomonas beringensis sp. nov. and Hyphomonas chukchiensis sp. nov., isolated from surface seawater of the Bering Sea and Chukchi Sea.</title>
        <authorList>
            <person name="Li C."/>
            <person name="Lai Q."/>
            <person name="Li G."/>
            <person name="Dong C."/>
            <person name="Wang J."/>
            <person name="Liao Y."/>
            <person name="Shao Z."/>
        </authorList>
    </citation>
    <scope>NUCLEOTIDE SEQUENCE [LARGE SCALE GENOMIC DNA]</scope>
    <source>
        <strain evidence="4 5">25B14_1</strain>
    </source>
</reference>
<dbReference type="STRING" id="1280946.HY29_04150"/>
<dbReference type="InterPro" id="IPR013196">
    <property type="entry name" value="HTH_11"/>
</dbReference>
<evidence type="ECO:0008006" key="6">
    <source>
        <dbReference type="Google" id="ProtNLM"/>
    </source>
</evidence>
<dbReference type="SUPFAM" id="SSF46785">
    <property type="entry name" value="Winged helix' DNA-binding domain"/>
    <property type="match status" value="1"/>
</dbReference>
<dbReference type="PANTHER" id="PTHR34580:SF3">
    <property type="entry name" value="PROTEIN PAFB"/>
    <property type="match status" value="1"/>
</dbReference>
<dbReference type="Gene3D" id="1.10.10.10">
    <property type="entry name" value="Winged helix-like DNA-binding domain superfamily/Winged helix DNA-binding domain"/>
    <property type="match status" value="1"/>
</dbReference>
<name>A0A062U2G7_9PROT</name>
<proteinExistence type="predicted"/>
<dbReference type="Pfam" id="PF13280">
    <property type="entry name" value="WYL"/>
    <property type="match status" value="1"/>
</dbReference>
<comment type="caution">
    <text evidence="4">The sequence shown here is derived from an EMBL/GenBank/DDBJ whole genome shotgun (WGS) entry which is preliminary data.</text>
</comment>
<dbReference type="AlphaFoldDB" id="A0A062U2G7"/>
<evidence type="ECO:0000259" key="3">
    <source>
        <dbReference type="Pfam" id="PF13280"/>
    </source>
</evidence>
<dbReference type="PANTHER" id="PTHR34580">
    <property type="match status" value="1"/>
</dbReference>
<protein>
    <recommendedName>
        <fullName evidence="6">DNA-binding protein</fullName>
    </recommendedName>
</protein>
<evidence type="ECO:0000313" key="4">
    <source>
        <dbReference type="EMBL" id="KCZ52482.1"/>
    </source>
</evidence>
<gene>
    <name evidence="4" type="ORF">HY29_04150</name>
</gene>
<dbReference type="Pfam" id="PF08279">
    <property type="entry name" value="HTH_11"/>
    <property type="match status" value="1"/>
</dbReference>
<dbReference type="InterPro" id="IPR051534">
    <property type="entry name" value="CBASS_pafABC_assoc_protein"/>
</dbReference>
<dbReference type="eggNOG" id="COG2378">
    <property type="taxonomic scope" value="Bacteria"/>
</dbReference>
<evidence type="ECO:0000256" key="1">
    <source>
        <dbReference type="SAM" id="MobiDB-lite"/>
    </source>
</evidence>
<dbReference type="InterPro" id="IPR036390">
    <property type="entry name" value="WH_DNA-bd_sf"/>
</dbReference>
<dbReference type="Proteomes" id="UP000027037">
    <property type="component" value="Unassembled WGS sequence"/>
</dbReference>
<dbReference type="RefSeq" id="WP_034798180.1">
    <property type="nucleotide sequence ID" value="NZ_AWFF01000065.1"/>
</dbReference>
<dbReference type="PATRIC" id="fig|1280946.3.peg.2889"/>
<dbReference type="PROSITE" id="PS52050">
    <property type="entry name" value="WYL"/>
    <property type="match status" value="1"/>
</dbReference>
<dbReference type="OrthoDB" id="9807255at2"/>
<feature type="domain" description="WYL" evidence="3">
    <location>
        <begin position="139"/>
        <end position="204"/>
    </location>
</feature>
<organism evidence="4 5">
    <name type="scientific">Hyphomonas beringensis</name>
    <dbReference type="NCBI Taxonomy" id="1280946"/>
    <lineage>
        <taxon>Bacteria</taxon>
        <taxon>Pseudomonadati</taxon>
        <taxon>Pseudomonadota</taxon>
        <taxon>Alphaproteobacteria</taxon>
        <taxon>Hyphomonadales</taxon>
        <taxon>Hyphomonadaceae</taxon>
        <taxon>Hyphomonas</taxon>
    </lineage>
</organism>
<evidence type="ECO:0000313" key="5">
    <source>
        <dbReference type="Proteomes" id="UP000027037"/>
    </source>
</evidence>
<feature type="region of interest" description="Disordered" evidence="1">
    <location>
        <begin position="222"/>
        <end position="241"/>
    </location>
</feature>
<feature type="domain" description="Helix-turn-helix type 11" evidence="2">
    <location>
        <begin position="6"/>
        <end position="59"/>
    </location>
</feature>